<dbReference type="Gene3D" id="3.40.640.10">
    <property type="entry name" value="Type I PLP-dependent aspartate aminotransferase-like (Major domain)"/>
    <property type="match status" value="1"/>
</dbReference>
<evidence type="ECO:0000256" key="1">
    <source>
        <dbReference type="ARBA" id="ARBA00022898"/>
    </source>
</evidence>
<sequence length="367" mass="41561">MAERLIENKPIPVTEPSFPPLEEYMEYLKEIWESKQLTNNGSMVQKLEAELRKYLGVKHCYYVTNGTLALQLSIKALNLTGEIITTPFSFVATTSAIIWEQCTPVFVDIDPKTLNINPDLIEEMITEKTEAILVTHVFGNPCDVDRIEEIANRYKLKVIYDGAHAFGVEYKGQSLLSFGDISTVSFHATKLFGTVEGGAVITNNDEIAHKIEYLRNFGMSNGEIWGLGINAKNSELHAAFGLCMLPKVNEFISNRKIVSQTYDKLFLIRNIGITKPSLVMNARYNYAYYPIVLSNEKMLSKVMNDLQTKSIFPKRYFYPSLNTLSYVTYRSKAISEEISKKILCLPLYNNLTIENAEGIVNNIIESI</sequence>
<dbReference type="InterPro" id="IPR000653">
    <property type="entry name" value="DegT/StrS_aminotransferase"/>
</dbReference>
<name>W4QLA8_9BACI</name>
<comment type="caution">
    <text evidence="6">The sequence shown here is derived from an EMBL/GenBank/DDBJ whole genome shotgun (WGS) entry which is preliminary data.</text>
</comment>
<evidence type="ECO:0000256" key="5">
    <source>
        <dbReference type="RuleBase" id="RU004508"/>
    </source>
</evidence>
<dbReference type="AlphaFoldDB" id="W4QLA8"/>
<comment type="similarity">
    <text evidence="2 5">Belongs to the DegT/DnrJ/EryC1 family.</text>
</comment>
<dbReference type="GO" id="GO:0030170">
    <property type="term" value="F:pyridoxal phosphate binding"/>
    <property type="evidence" value="ECO:0007669"/>
    <property type="project" value="TreeGrafter"/>
</dbReference>
<feature type="modified residue" description="N6-(pyridoxal phosphate)lysine" evidence="4">
    <location>
        <position position="190"/>
    </location>
</feature>
<evidence type="ECO:0000256" key="4">
    <source>
        <dbReference type="PIRSR" id="PIRSR000390-2"/>
    </source>
</evidence>
<dbReference type="RefSeq" id="WP_035346429.1">
    <property type="nucleotide sequence ID" value="NZ_BAUU01000029.1"/>
</dbReference>
<dbReference type="Pfam" id="PF01041">
    <property type="entry name" value="DegT_DnrJ_EryC1"/>
    <property type="match status" value="1"/>
</dbReference>
<keyword evidence="1 4" id="KW-0663">Pyridoxal phosphate</keyword>
<dbReference type="InterPro" id="IPR015424">
    <property type="entry name" value="PyrdxlP-dep_Trfase"/>
</dbReference>
<dbReference type="InterPro" id="IPR015421">
    <property type="entry name" value="PyrdxlP-dep_Trfase_major"/>
</dbReference>
<keyword evidence="6" id="KW-0032">Aminotransferase</keyword>
<dbReference type="STRING" id="1236971.JCM9152_3653"/>
<dbReference type="SUPFAM" id="SSF53383">
    <property type="entry name" value="PLP-dependent transferases"/>
    <property type="match status" value="1"/>
</dbReference>
<dbReference type="Proteomes" id="UP000018895">
    <property type="component" value="Unassembled WGS sequence"/>
</dbReference>
<evidence type="ECO:0000256" key="2">
    <source>
        <dbReference type="ARBA" id="ARBA00037999"/>
    </source>
</evidence>
<dbReference type="GO" id="GO:0000271">
    <property type="term" value="P:polysaccharide biosynthetic process"/>
    <property type="evidence" value="ECO:0007669"/>
    <property type="project" value="TreeGrafter"/>
</dbReference>
<dbReference type="PANTHER" id="PTHR30244:SF9">
    <property type="entry name" value="PROTEIN RV3402C"/>
    <property type="match status" value="1"/>
</dbReference>
<keyword evidence="7" id="KW-1185">Reference proteome</keyword>
<feature type="active site" description="Proton acceptor" evidence="3">
    <location>
        <position position="190"/>
    </location>
</feature>
<dbReference type="PANTHER" id="PTHR30244">
    <property type="entry name" value="TRANSAMINASE"/>
    <property type="match status" value="1"/>
</dbReference>
<evidence type="ECO:0000256" key="3">
    <source>
        <dbReference type="PIRSR" id="PIRSR000390-1"/>
    </source>
</evidence>
<dbReference type="CDD" id="cd00616">
    <property type="entry name" value="AHBA_syn"/>
    <property type="match status" value="1"/>
</dbReference>
<protein>
    <submittedName>
        <fullName evidence="6">UDP-4-amino-4-deoxy-L-arabinose-oxoglutarate aminotransferase</fullName>
    </submittedName>
</protein>
<organism evidence="6 7">
    <name type="scientific">Halalkalibacter hemicellulosilyticusJCM 9152</name>
    <dbReference type="NCBI Taxonomy" id="1236971"/>
    <lineage>
        <taxon>Bacteria</taxon>
        <taxon>Bacillati</taxon>
        <taxon>Bacillota</taxon>
        <taxon>Bacilli</taxon>
        <taxon>Bacillales</taxon>
        <taxon>Bacillaceae</taxon>
        <taxon>Halalkalibacter</taxon>
    </lineage>
</organism>
<dbReference type="OrthoDB" id="9810913at2"/>
<dbReference type="GO" id="GO:0008483">
    <property type="term" value="F:transaminase activity"/>
    <property type="evidence" value="ECO:0007669"/>
    <property type="project" value="UniProtKB-KW"/>
</dbReference>
<evidence type="ECO:0000313" key="6">
    <source>
        <dbReference type="EMBL" id="GAE32134.1"/>
    </source>
</evidence>
<accession>W4QLA8</accession>
<evidence type="ECO:0000313" key="7">
    <source>
        <dbReference type="Proteomes" id="UP000018895"/>
    </source>
</evidence>
<keyword evidence="6" id="KW-0808">Transferase</keyword>
<dbReference type="PIRSF" id="PIRSF000390">
    <property type="entry name" value="PLP_StrS"/>
    <property type="match status" value="1"/>
</dbReference>
<proteinExistence type="inferred from homology"/>
<gene>
    <name evidence="6" type="ORF">JCM9152_3653</name>
</gene>
<reference evidence="6" key="1">
    <citation type="journal article" date="2014" name="Genome Announc.">
        <title>Draft Genome Sequences of Three Alkaliphilic Bacillus Strains, Bacillus wakoensis JCM 9140T, Bacillus akibai JCM 9157T, and Bacillus hemicellulosilyticus JCM 9152T.</title>
        <authorList>
            <person name="Yuki M."/>
            <person name="Oshima K."/>
            <person name="Suda W."/>
            <person name="Oshida Y."/>
            <person name="Kitamura K."/>
            <person name="Iida T."/>
            <person name="Hattori M."/>
            <person name="Ohkuma M."/>
        </authorList>
    </citation>
    <scope>NUCLEOTIDE SEQUENCE [LARGE SCALE GENOMIC DNA]</scope>
    <source>
        <strain evidence="6">JCM 9152</strain>
    </source>
</reference>
<dbReference type="EMBL" id="BAUU01000029">
    <property type="protein sequence ID" value="GAE32134.1"/>
    <property type="molecule type" value="Genomic_DNA"/>
</dbReference>